<protein>
    <submittedName>
        <fullName evidence="6">Beta-ketoacyl synthase</fullName>
    </submittedName>
</protein>
<feature type="compositionally biased region" description="Polar residues" evidence="3">
    <location>
        <begin position="428"/>
        <end position="444"/>
    </location>
</feature>
<evidence type="ECO:0000256" key="2">
    <source>
        <dbReference type="ARBA" id="ARBA00022679"/>
    </source>
</evidence>
<dbReference type="Pfam" id="PF02801">
    <property type="entry name" value="Ketoacyl-synt_C"/>
    <property type="match status" value="1"/>
</dbReference>
<evidence type="ECO:0000313" key="6">
    <source>
        <dbReference type="EMBL" id="OUN02939.1"/>
    </source>
</evidence>
<dbReference type="eggNOG" id="COG0304">
    <property type="taxonomic scope" value="Bacteria"/>
</dbReference>
<reference evidence="7" key="1">
    <citation type="submission" date="2017-04" db="EMBL/GenBank/DDBJ databases">
        <title>Function of individual gut microbiota members based on whole genome sequencing of pure cultures obtained from chicken caecum.</title>
        <authorList>
            <person name="Medvecky M."/>
            <person name="Cejkova D."/>
            <person name="Polansky O."/>
            <person name="Karasova D."/>
            <person name="Kubasova T."/>
            <person name="Cizek A."/>
            <person name="Rychlik I."/>
        </authorList>
    </citation>
    <scope>NUCLEOTIDE SEQUENCE [LARGE SCALE GENOMIC DNA]</scope>
    <source>
        <strain evidence="7">An90</strain>
    </source>
</reference>
<dbReference type="InterPro" id="IPR016039">
    <property type="entry name" value="Thiolase-like"/>
</dbReference>
<dbReference type="PROSITE" id="PS52004">
    <property type="entry name" value="KS3_2"/>
    <property type="match status" value="1"/>
</dbReference>
<evidence type="ECO:0000256" key="3">
    <source>
        <dbReference type="SAM" id="MobiDB-lite"/>
    </source>
</evidence>
<dbReference type="InterPro" id="IPR020615">
    <property type="entry name" value="Thiolase_acyl_enz_int_AS"/>
</dbReference>
<gene>
    <name evidence="6" type="ORF">B5G41_10470</name>
</gene>
<feature type="region of interest" description="Disordered" evidence="3">
    <location>
        <begin position="51"/>
        <end position="109"/>
    </location>
</feature>
<comment type="similarity">
    <text evidence="1">Belongs to the thiolase-like superfamily. Beta-ketoacyl-ACP synthases family.</text>
</comment>
<dbReference type="EMBL" id="NFHB01000006">
    <property type="protein sequence ID" value="OUN02939.1"/>
    <property type="molecule type" value="Genomic_DNA"/>
</dbReference>
<dbReference type="AlphaFoldDB" id="A0A1Y3QZW9"/>
<evidence type="ECO:0000256" key="1">
    <source>
        <dbReference type="ARBA" id="ARBA00008467"/>
    </source>
</evidence>
<proteinExistence type="inferred from homology"/>
<evidence type="ECO:0000259" key="5">
    <source>
        <dbReference type="PROSITE" id="PS52004"/>
    </source>
</evidence>
<dbReference type="PROSITE" id="PS50075">
    <property type="entry name" value="CARRIER"/>
    <property type="match status" value="1"/>
</dbReference>
<dbReference type="InterPro" id="IPR036736">
    <property type="entry name" value="ACP-like_sf"/>
</dbReference>
<dbReference type="SUPFAM" id="SSF47336">
    <property type="entry name" value="ACP-like"/>
    <property type="match status" value="1"/>
</dbReference>
<dbReference type="InterPro" id="IPR014030">
    <property type="entry name" value="Ketoacyl_synth_N"/>
</dbReference>
<name>A0A1Y3QZW9_9BACT</name>
<dbReference type="SUPFAM" id="SSF53901">
    <property type="entry name" value="Thiolase-like"/>
    <property type="match status" value="2"/>
</dbReference>
<keyword evidence="2" id="KW-0808">Transferase</keyword>
<dbReference type="GO" id="GO:0006633">
    <property type="term" value="P:fatty acid biosynthetic process"/>
    <property type="evidence" value="ECO:0007669"/>
    <property type="project" value="TreeGrafter"/>
</dbReference>
<dbReference type="PANTHER" id="PTHR11712:SF320">
    <property type="entry name" value="BETA-KETOACYL SYNTHASE"/>
    <property type="match status" value="1"/>
</dbReference>
<dbReference type="OrthoDB" id="9808669at2"/>
<dbReference type="eggNOG" id="COG0236">
    <property type="taxonomic scope" value="Bacteria"/>
</dbReference>
<dbReference type="GO" id="GO:0004315">
    <property type="term" value="F:3-oxoacyl-[acyl-carrier-protein] synthase activity"/>
    <property type="evidence" value="ECO:0007669"/>
    <property type="project" value="TreeGrafter"/>
</dbReference>
<organism evidence="6 7">
    <name type="scientific">Alistipes onderdonkii</name>
    <dbReference type="NCBI Taxonomy" id="328813"/>
    <lineage>
        <taxon>Bacteria</taxon>
        <taxon>Pseudomonadati</taxon>
        <taxon>Bacteroidota</taxon>
        <taxon>Bacteroidia</taxon>
        <taxon>Bacteroidales</taxon>
        <taxon>Rikenellaceae</taxon>
        <taxon>Alistipes</taxon>
    </lineage>
</organism>
<evidence type="ECO:0000259" key="4">
    <source>
        <dbReference type="PROSITE" id="PS50075"/>
    </source>
</evidence>
<feature type="region of interest" description="Disordered" evidence="3">
    <location>
        <begin position="422"/>
        <end position="497"/>
    </location>
</feature>
<dbReference type="PROSITE" id="PS00098">
    <property type="entry name" value="THIOLASE_1"/>
    <property type="match status" value="1"/>
</dbReference>
<comment type="caution">
    <text evidence="6">The sequence shown here is derived from an EMBL/GenBank/DDBJ whole genome shotgun (WGS) entry which is preliminary data.</text>
</comment>
<dbReference type="InterPro" id="IPR009081">
    <property type="entry name" value="PP-bd_ACP"/>
</dbReference>
<accession>A0A1Y3QZW9</accession>
<dbReference type="SMART" id="SM00825">
    <property type="entry name" value="PKS_KS"/>
    <property type="match status" value="1"/>
</dbReference>
<dbReference type="InterPro" id="IPR020841">
    <property type="entry name" value="PKS_Beta-ketoAc_synthase_dom"/>
</dbReference>
<dbReference type="Pfam" id="PF00109">
    <property type="entry name" value="ketoacyl-synt"/>
    <property type="match status" value="1"/>
</dbReference>
<feature type="domain" description="Ketosynthase family 3 (KS3)" evidence="5">
    <location>
        <begin position="66"/>
        <end position="419"/>
    </location>
</feature>
<dbReference type="Gene3D" id="1.10.1200.10">
    <property type="entry name" value="ACP-like"/>
    <property type="match status" value="1"/>
</dbReference>
<dbReference type="PANTHER" id="PTHR11712">
    <property type="entry name" value="POLYKETIDE SYNTHASE-RELATED"/>
    <property type="match status" value="1"/>
</dbReference>
<dbReference type="Gene3D" id="3.40.47.10">
    <property type="match status" value="2"/>
</dbReference>
<dbReference type="InterPro" id="IPR000794">
    <property type="entry name" value="Beta-ketoacyl_synthase"/>
</dbReference>
<feature type="domain" description="Carrier" evidence="4">
    <location>
        <begin position="678"/>
        <end position="759"/>
    </location>
</feature>
<dbReference type="Proteomes" id="UP000195772">
    <property type="component" value="Unassembled WGS sequence"/>
</dbReference>
<dbReference type="NCBIfam" id="NF006617">
    <property type="entry name" value="PRK09184.1"/>
    <property type="match status" value="1"/>
</dbReference>
<dbReference type="Pfam" id="PF00550">
    <property type="entry name" value="PP-binding"/>
    <property type="match status" value="1"/>
</dbReference>
<dbReference type="InterPro" id="IPR014031">
    <property type="entry name" value="Ketoacyl_synth_C"/>
</dbReference>
<sequence>MVSALGFGTEENMTAVRAMKSSLASWHDSTPVCLIDRKRLGALAAERPGLAAERPAGKTGAAAAEPAPEQTAGAAANPAAAGQTAEAAAGPAWETTGSPAGSPAGAGQPPAEYTCMERLVLATLGGVVARSGVTPADKRVLIVLATTKGEIGSLGSAPERCDLNRTAEVVGRHFGAAHRPLLISNACISGVSAIVIAARLIRSGRYDHVFVAGFDLLSDFIVSGFNAFKSVSPTLCRPYDAARDGLTLGEACGAVLLTRDRRLSATGVSVAGGGISNDANHISAPSRTGDGLWYAIRAALAEAGIGAGEIGLVNTHGTATVYNDEMESRALHLAGLCGVPCNSLKPYFGHTLGASGVIESIVTVRELCEGTCFGVKGYAECGVPYPPDVSAAHRKIRTDAALKTASGFGGCNAAVVFRRAAGPDATPGNETATGQGSGPNTDVQGGNDCLEAARARSGTAMSANDRARGKNAVGHGNPDTGEKAGGHAETGTGRHGSGIGCHDTAHVVIAQHPSLPFDAFIRERYRALADPNMKFSKMDDLCKLAYVASCELLSGHRPDCPAERIGVVMANRSASLDSDRRHQAIIDAGDGCGASPAVFVYTLPNIMLGQVAIKHGLKGESTFFAFPDKSSNFIREYAASLIAEGRMDAVLWGWCEFDGGSYDCELTLTEKTGQNTMEDLELQLKQQIIEALNLEEITADEIATDAPLFGDGLGLDSIDALEITLLLEKHYGIRLANPAQAKPIFYSVATLADYIRKNRPQ</sequence>
<evidence type="ECO:0000313" key="7">
    <source>
        <dbReference type="Proteomes" id="UP000195772"/>
    </source>
</evidence>